<dbReference type="SUPFAM" id="SSF81901">
    <property type="entry name" value="HCP-like"/>
    <property type="match status" value="1"/>
</dbReference>
<evidence type="ECO:0000313" key="3">
    <source>
        <dbReference type="Proteomes" id="UP001516023"/>
    </source>
</evidence>
<feature type="compositionally biased region" description="Basic and acidic residues" evidence="1">
    <location>
        <begin position="381"/>
        <end position="394"/>
    </location>
</feature>
<dbReference type="Proteomes" id="UP001516023">
    <property type="component" value="Unassembled WGS sequence"/>
</dbReference>
<evidence type="ECO:0008006" key="4">
    <source>
        <dbReference type="Google" id="ProtNLM"/>
    </source>
</evidence>
<dbReference type="EMBL" id="JABMIG020000075">
    <property type="protein sequence ID" value="KAL3795016.1"/>
    <property type="molecule type" value="Genomic_DNA"/>
</dbReference>
<dbReference type="InterPro" id="IPR044508">
    <property type="entry name" value="At5g50450/At1g67340-like"/>
</dbReference>
<protein>
    <recommendedName>
        <fullName evidence="4">F-box domain-containing protein</fullName>
    </recommendedName>
</protein>
<reference evidence="2 3" key="1">
    <citation type="journal article" date="2020" name="G3 (Bethesda)">
        <title>Improved Reference Genome for Cyclotella cryptica CCMP332, a Model for Cell Wall Morphogenesis, Salinity Adaptation, and Lipid Production in Diatoms (Bacillariophyta).</title>
        <authorList>
            <person name="Roberts W.R."/>
            <person name="Downey K.M."/>
            <person name="Ruck E.C."/>
            <person name="Traller J.C."/>
            <person name="Alverson A.J."/>
        </authorList>
    </citation>
    <scope>NUCLEOTIDE SEQUENCE [LARGE SCALE GENOMIC DNA]</scope>
    <source>
        <strain evidence="2 3">CCMP332</strain>
    </source>
</reference>
<keyword evidence="3" id="KW-1185">Reference proteome</keyword>
<feature type="region of interest" description="Disordered" evidence="1">
    <location>
        <begin position="381"/>
        <end position="406"/>
    </location>
</feature>
<proteinExistence type="predicted"/>
<sequence length="471" mass="52087">MSSIISSVKRKLAFLGSFVMTKKSPREASMNDDSEQTRPVKRRRLEGSCTPMLRSDSAVDESPNLVLESLDDISSAGGVVLSHLKDHCGIATVNGTDEPSDLLRMLPPHVLSMCLAYISTRSDRFGLQTTCKLFRKLSNTNHMLVDIDLGGDWSSLTLFSHVVDDGNAFVEERLDNAGLVVPNNMDVRDDDDDQSDESEGGTMDRRYVLESMPTGLSHGILTESDTSTTACAKLMKFSAAGNMQATYMLAMILCYCLENVNEGLSLLRLAASHGDLRSTYSLAIILRDSRPSESNHCLSLAARCGYIPAWQEKLTPTEMRARFGDLDASKLSRYLDPPCLNRLLGRHYLECERVMKHQTSHCWNPLCGRWAYKATSSSRAERHRGLTREGDNRDSSSSGIHSSSSNKSFSIVSLLPLPANESIYQNHAMSPLGKIRKALQYQCHAVEGGMKVSRMKMCSSCRRGKTSHINA</sequence>
<feature type="compositionally biased region" description="Low complexity" evidence="1">
    <location>
        <begin position="395"/>
        <end position="406"/>
    </location>
</feature>
<evidence type="ECO:0000256" key="1">
    <source>
        <dbReference type="SAM" id="MobiDB-lite"/>
    </source>
</evidence>
<dbReference type="PANTHER" id="PTHR46758">
    <property type="entry name" value="MYND DOMAIN-CONTAINING"/>
    <property type="match status" value="1"/>
</dbReference>
<feature type="region of interest" description="Disordered" evidence="1">
    <location>
        <begin position="183"/>
        <end position="204"/>
    </location>
</feature>
<comment type="caution">
    <text evidence="2">The sequence shown here is derived from an EMBL/GenBank/DDBJ whole genome shotgun (WGS) entry which is preliminary data.</text>
</comment>
<accession>A0ABD3Q657</accession>
<gene>
    <name evidence="2" type="ORF">HJC23_006337</name>
</gene>
<dbReference type="PANTHER" id="PTHR46758:SF2">
    <property type="entry name" value="OJ1485_B09.11 PROTEIN"/>
    <property type="match status" value="1"/>
</dbReference>
<dbReference type="AlphaFoldDB" id="A0ABD3Q657"/>
<organism evidence="2 3">
    <name type="scientific">Cyclotella cryptica</name>
    <dbReference type="NCBI Taxonomy" id="29204"/>
    <lineage>
        <taxon>Eukaryota</taxon>
        <taxon>Sar</taxon>
        <taxon>Stramenopiles</taxon>
        <taxon>Ochrophyta</taxon>
        <taxon>Bacillariophyta</taxon>
        <taxon>Coscinodiscophyceae</taxon>
        <taxon>Thalassiosirophycidae</taxon>
        <taxon>Stephanodiscales</taxon>
        <taxon>Stephanodiscaceae</taxon>
        <taxon>Cyclotella</taxon>
    </lineage>
</organism>
<evidence type="ECO:0000313" key="2">
    <source>
        <dbReference type="EMBL" id="KAL3795016.1"/>
    </source>
</evidence>
<name>A0ABD3Q657_9STRA</name>
<feature type="compositionally biased region" description="Acidic residues" evidence="1">
    <location>
        <begin position="188"/>
        <end position="199"/>
    </location>
</feature>